<dbReference type="RefSeq" id="WP_289214597.1">
    <property type="nucleotide sequence ID" value="NZ_JAPVRC010000001.1"/>
</dbReference>
<dbReference type="EMBL" id="JBHTBY010000006">
    <property type="protein sequence ID" value="MFC7321055.1"/>
    <property type="molecule type" value="Genomic_DNA"/>
</dbReference>
<feature type="domain" description="LiaI-LiaF-like transmembrane region" evidence="2">
    <location>
        <begin position="7"/>
        <end position="47"/>
    </location>
</feature>
<feature type="transmembrane region" description="Helical" evidence="1">
    <location>
        <begin position="80"/>
        <end position="98"/>
    </location>
</feature>
<keyword evidence="1" id="KW-1133">Transmembrane helix</keyword>
<dbReference type="Proteomes" id="UP001596494">
    <property type="component" value="Unassembled WGS sequence"/>
</dbReference>
<organism evidence="3 4">
    <name type="scientific">Halobacillus campisalis</name>
    <dbReference type="NCBI Taxonomy" id="435909"/>
    <lineage>
        <taxon>Bacteria</taxon>
        <taxon>Bacillati</taxon>
        <taxon>Bacillota</taxon>
        <taxon>Bacilli</taxon>
        <taxon>Bacillales</taxon>
        <taxon>Bacillaceae</taxon>
        <taxon>Halobacillus</taxon>
    </lineage>
</organism>
<name>A0ABW2K4K9_9BACI</name>
<keyword evidence="4" id="KW-1185">Reference proteome</keyword>
<feature type="transmembrane region" description="Helical" evidence="1">
    <location>
        <begin position="129"/>
        <end position="155"/>
    </location>
</feature>
<dbReference type="InterPro" id="IPR043726">
    <property type="entry name" value="LiaI-LiaF-like_TM1"/>
</dbReference>
<keyword evidence="1" id="KW-0472">Membrane</keyword>
<feature type="transmembrane region" description="Helical" evidence="1">
    <location>
        <begin position="56"/>
        <end position="74"/>
    </location>
</feature>
<evidence type="ECO:0000256" key="1">
    <source>
        <dbReference type="SAM" id="Phobius"/>
    </source>
</evidence>
<feature type="transmembrane region" description="Helical" evidence="1">
    <location>
        <begin position="105"/>
        <end position="123"/>
    </location>
</feature>
<accession>A0ABW2K4K9</accession>
<evidence type="ECO:0000313" key="4">
    <source>
        <dbReference type="Proteomes" id="UP001596494"/>
    </source>
</evidence>
<reference evidence="4" key="1">
    <citation type="journal article" date="2019" name="Int. J. Syst. Evol. Microbiol.">
        <title>The Global Catalogue of Microorganisms (GCM) 10K type strain sequencing project: providing services to taxonomists for standard genome sequencing and annotation.</title>
        <authorList>
            <consortium name="The Broad Institute Genomics Platform"/>
            <consortium name="The Broad Institute Genome Sequencing Center for Infectious Disease"/>
            <person name="Wu L."/>
            <person name="Ma J."/>
        </authorList>
    </citation>
    <scope>NUCLEOTIDE SEQUENCE [LARGE SCALE GENOMIC DNA]</scope>
    <source>
        <strain evidence="4">CCUG 73951</strain>
    </source>
</reference>
<feature type="transmembrane region" description="Helical" evidence="1">
    <location>
        <begin position="32"/>
        <end position="49"/>
    </location>
</feature>
<proteinExistence type="predicted"/>
<evidence type="ECO:0000259" key="2">
    <source>
        <dbReference type="Pfam" id="PF18917"/>
    </source>
</evidence>
<evidence type="ECO:0000313" key="3">
    <source>
        <dbReference type="EMBL" id="MFC7321055.1"/>
    </source>
</evidence>
<comment type="caution">
    <text evidence="3">The sequence shown here is derived from an EMBL/GenBank/DDBJ whole genome shotgun (WGS) entry which is preliminary data.</text>
</comment>
<gene>
    <name evidence="3" type="ORF">ACFQMN_09195</name>
</gene>
<feature type="transmembrane region" description="Helical" evidence="1">
    <location>
        <begin position="7"/>
        <end position="26"/>
    </location>
</feature>
<sequence length="159" mass="18120">MKKQNSFAGYLLIGLGIYFLLRQLNIPYFSQFYSWPTILIIIGAAFLIHSYVSKDYTNILPGFILTGLGVHFHGQNHYSFWIDHWAMYPLIIGIGFLLKYSKTKSGILPALGLLGLAGFGFFSTSNPGWFSFFYTLTGWIEQFWPVVLIAAGLFLMKRK</sequence>
<keyword evidence="1" id="KW-0812">Transmembrane</keyword>
<protein>
    <submittedName>
        <fullName evidence="3">LiaI-LiaF-like domain-containing protein</fullName>
    </submittedName>
</protein>
<dbReference type="Pfam" id="PF18917">
    <property type="entry name" value="LiaI-LiaF-like_TM1"/>
    <property type="match status" value="1"/>
</dbReference>